<dbReference type="GO" id="GO:0140951">
    <property type="term" value="F:histone H3K27 trimethyltransferase activity"/>
    <property type="evidence" value="ECO:0007669"/>
    <property type="project" value="UniProtKB-EC"/>
</dbReference>
<evidence type="ECO:0000256" key="5">
    <source>
        <dbReference type="SAM" id="MobiDB-lite"/>
    </source>
</evidence>
<dbReference type="EMBL" id="OX451740">
    <property type="protein sequence ID" value="CAI8615190.1"/>
    <property type="molecule type" value="Genomic_DNA"/>
</dbReference>
<keyword evidence="1" id="KW-0489">Methyltransferase</keyword>
<dbReference type="GO" id="GO:0050793">
    <property type="term" value="P:regulation of developmental process"/>
    <property type="evidence" value="ECO:0007669"/>
    <property type="project" value="UniProtKB-ARBA"/>
</dbReference>
<dbReference type="PANTHER" id="PTHR45747">
    <property type="entry name" value="HISTONE-LYSINE N-METHYLTRANSFERASE E(Z)"/>
    <property type="match status" value="1"/>
</dbReference>
<dbReference type="InterPro" id="IPR033467">
    <property type="entry name" value="Tesmin/TSO1-like_CXC"/>
</dbReference>
<sequence>MASNSIDHAFEFQEKLGGGETNAHQTLASNIDLIKKKIQKDRVESIQEKIARNVKNIQSHLSSAMLEISRNKSLQTEKNNFQKLSSRMDHPIYKFNGSTTQALEEDDNIYSLDASFVESVKIPYINKLPPYTVWIPLSRNEKMTEDDSSARRKDVFYDRRQGVTIIGSDNNEEFEEGEEAKHNFSEGEDKFLRMVFQEHGLAEEVLSIVSRAIERPSSEILERYKIIEENDQNSRYHEESESHIETFLNKSLSETLDAFDPFLCRKCMIFNCSLHGNSQKIIYPREKQLIWSGPKVEQKPCSDHCYMVNSMEGQVEEDFSVSNWKLLEKELYLKGIEMFGRNSCFISKNLFLGWKTCKEVARYMQYESMDQNEKFDEISSKPRRHKKKPKHKKLKNSSKSAGVPSRWKLMTNMQYTPCECEGVCGKKCSCVDNEVRCEKYCGCSKLCKKRFGGCHCDKGQCKTRKCPCFAAGRECDPDVCRNCWVSCGDNLLGETSHRRESQCENMIFLLKKKQKVLLARSDVNGWGVFLKNPVNKDEFIGEYTGEILTSEEADERGKIYDSANFSYLFNLNHKYCLDAYRKGNKLKFANHSTNPNCYAKLMLVAGDHRMGIFAKKRIEAGEELFVDYNYDEKHRSIKWFREFLDEANSKKVDPTFSV</sequence>
<feature type="domain" description="CXC" evidence="7">
    <location>
        <begin position="386"/>
        <end position="500"/>
    </location>
</feature>
<dbReference type="PROSITE" id="PS51633">
    <property type="entry name" value="CXC"/>
    <property type="match status" value="1"/>
</dbReference>
<dbReference type="Pfam" id="PF00856">
    <property type="entry name" value="SET"/>
    <property type="match status" value="1"/>
</dbReference>
<dbReference type="FunFam" id="2.170.270.10:FF:000001">
    <property type="entry name" value="Putative histone-lysine N-methyltransferase EZH2"/>
    <property type="match status" value="1"/>
</dbReference>
<dbReference type="AlphaFoldDB" id="A0AAV1AXR6"/>
<name>A0AAV1AXR6_VICFA</name>
<dbReference type="InterPro" id="IPR045318">
    <property type="entry name" value="EZH1/2-like"/>
</dbReference>
<dbReference type="GO" id="GO:0032259">
    <property type="term" value="P:methylation"/>
    <property type="evidence" value="ECO:0007669"/>
    <property type="project" value="UniProtKB-KW"/>
</dbReference>
<dbReference type="GO" id="GO:0003682">
    <property type="term" value="F:chromatin binding"/>
    <property type="evidence" value="ECO:0007669"/>
    <property type="project" value="TreeGrafter"/>
</dbReference>
<evidence type="ECO:0008006" key="10">
    <source>
        <dbReference type="Google" id="ProtNLM"/>
    </source>
</evidence>
<proteinExistence type="predicted"/>
<evidence type="ECO:0000313" key="9">
    <source>
        <dbReference type="Proteomes" id="UP001157006"/>
    </source>
</evidence>
<keyword evidence="3" id="KW-0949">S-adenosyl-L-methionine</keyword>
<dbReference type="PROSITE" id="PS50280">
    <property type="entry name" value="SET"/>
    <property type="match status" value="1"/>
</dbReference>
<keyword evidence="2" id="KW-0808">Transferase</keyword>
<dbReference type="InterPro" id="IPR041355">
    <property type="entry name" value="Pre-SET_CXC"/>
</dbReference>
<evidence type="ECO:0000256" key="2">
    <source>
        <dbReference type="ARBA" id="ARBA00022679"/>
    </source>
</evidence>
<reference evidence="8 9" key="1">
    <citation type="submission" date="2023-01" db="EMBL/GenBank/DDBJ databases">
        <authorList>
            <person name="Kreplak J."/>
        </authorList>
    </citation>
    <scope>NUCLEOTIDE SEQUENCE [LARGE SCALE GENOMIC DNA]</scope>
</reference>
<feature type="domain" description="SET" evidence="6">
    <location>
        <begin position="514"/>
        <end position="629"/>
    </location>
</feature>
<dbReference type="InterPro" id="IPR026489">
    <property type="entry name" value="CXC_dom"/>
</dbReference>
<comment type="catalytic activity">
    <reaction evidence="4">
        <text>L-lysyl(27)-[histone H3] + 3 S-adenosyl-L-methionine = N(6),N(6),N(6)-trimethyl-L-lysyl(27)-[histone H3] + 3 S-adenosyl-L-homocysteine + 3 H(+)</text>
        <dbReference type="Rhea" id="RHEA:60292"/>
        <dbReference type="Rhea" id="RHEA-COMP:15535"/>
        <dbReference type="Rhea" id="RHEA-COMP:15548"/>
        <dbReference type="ChEBI" id="CHEBI:15378"/>
        <dbReference type="ChEBI" id="CHEBI:29969"/>
        <dbReference type="ChEBI" id="CHEBI:57856"/>
        <dbReference type="ChEBI" id="CHEBI:59789"/>
        <dbReference type="ChEBI" id="CHEBI:61961"/>
        <dbReference type="EC" id="2.1.1.356"/>
    </reaction>
</comment>
<keyword evidence="9" id="KW-1185">Reference proteome</keyword>
<dbReference type="SUPFAM" id="SSF82199">
    <property type="entry name" value="SET domain"/>
    <property type="match status" value="1"/>
</dbReference>
<dbReference type="Gene3D" id="2.170.270.10">
    <property type="entry name" value="SET domain"/>
    <property type="match status" value="1"/>
</dbReference>
<dbReference type="InterPro" id="IPR058609">
    <property type="entry name" value="HTH_CLF-like"/>
</dbReference>
<gene>
    <name evidence="8" type="ORF">VFH_V166800</name>
</gene>
<evidence type="ECO:0000313" key="8">
    <source>
        <dbReference type="EMBL" id="CAI8615190.1"/>
    </source>
</evidence>
<evidence type="ECO:0000256" key="3">
    <source>
        <dbReference type="ARBA" id="ARBA00022691"/>
    </source>
</evidence>
<evidence type="ECO:0000256" key="1">
    <source>
        <dbReference type="ARBA" id="ARBA00022603"/>
    </source>
</evidence>
<evidence type="ECO:0000259" key="6">
    <source>
        <dbReference type="PROSITE" id="PS50280"/>
    </source>
</evidence>
<accession>A0AAV1AXR6</accession>
<dbReference type="GO" id="GO:0031507">
    <property type="term" value="P:heterochromatin formation"/>
    <property type="evidence" value="ECO:0007669"/>
    <property type="project" value="TreeGrafter"/>
</dbReference>
<evidence type="ECO:0000256" key="4">
    <source>
        <dbReference type="ARBA" id="ARBA00048568"/>
    </source>
</evidence>
<dbReference type="CDD" id="cd10519">
    <property type="entry name" value="SET_EZH"/>
    <property type="match status" value="1"/>
</dbReference>
<dbReference type="PANTHER" id="PTHR45747:SF14">
    <property type="entry name" value="HISTONE-LYSINE N-METHYLTRANSFERASE EZA1"/>
    <property type="match status" value="1"/>
</dbReference>
<dbReference type="Proteomes" id="UP001157006">
    <property type="component" value="Chromosome 5"/>
</dbReference>
<feature type="compositionally biased region" description="Basic residues" evidence="5">
    <location>
        <begin position="381"/>
        <end position="396"/>
    </location>
</feature>
<dbReference type="InterPro" id="IPR046341">
    <property type="entry name" value="SET_dom_sf"/>
</dbReference>
<organism evidence="8 9">
    <name type="scientific">Vicia faba</name>
    <name type="common">Broad bean</name>
    <name type="synonym">Faba vulgaris</name>
    <dbReference type="NCBI Taxonomy" id="3906"/>
    <lineage>
        <taxon>Eukaryota</taxon>
        <taxon>Viridiplantae</taxon>
        <taxon>Streptophyta</taxon>
        <taxon>Embryophyta</taxon>
        <taxon>Tracheophyta</taxon>
        <taxon>Spermatophyta</taxon>
        <taxon>Magnoliopsida</taxon>
        <taxon>eudicotyledons</taxon>
        <taxon>Gunneridae</taxon>
        <taxon>Pentapetalae</taxon>
        <taxon>rosids</taxon>
        <taxon>fabids</taxon>
        <taxon>Fabales</taxon>
        <taxon>Fabaceae</taxon>
        <taxon>Papilionoideae</taxon>
        <taxon>50 kb inversion clade</taxon>
        <taxon>NPAAA clade</taxon>
        <taxon>Hologalegina</taxon>
        <taxon>IRL clade</taxon>
        <taxon>Fabeae</taxon>
        <taxon>Vicia</taxon>
    </lineage>
</organism>
<feature type="region of interest" description="Disordered" evidence="5">
    <location>
        <begin position="374"/>
        <end position="402"/>
    </location>
</feature>
<evidence type="ECO:0000259" key="7">
    <source>
        <dbReference type="PROSITE" id="PS51633"/>
    </source>
</evidence>
<dbReference type="GO" id="GO:0005634">
    <property type="term" value="C:nucleus"/>
    <property type="evidence" value="ECO:0007669"/>
    <property type="project" value="TreeGrafter"/>
</dbReference>
<dbReference type="SMART" id="SM01114">
    <property type="entry name" value="CXC"/>
    <property type="match status" value="1"/>
</dbReference>
<dbReference type="InterPro" id="IPR001214">
    <property type="entry name" value="SET_dom"/>
</dbReference>
<dbReference type="Pfam" id="PF18264">
    <property type="entry name" value="preSET_CXC"/>
    <property type="match status" value="1"/>
</dbReference>
<dbReference type="SMART" id="SM00317">
    <property type="entry name" value="SET"/>
    <property type="match status" value="1"/>
</dbReference>
<dbReference type="Pfam" id="PF25996">
    <property type="entry name" value="HTH_CLF_N"/>
    <property type="match status" value="1"/>
</dbReference>
<protein>
    <recommendedName>
        <fullName evidence="10">[Histone H3]-lysine(27) N-trimethyltransferase</fullName>
    </recommendedName>
</protein>